<comment type="cofactor">
    <cofactor evidence="1 5">
        <name>FAD</name>
        <dbReference type="ChEBI" id="CHEBI:57692"/>
    </cofactor>
</comment>
<dbReference type="Proteomes" id="UP000263377">
    <property type="component" value="Unassembled WGS sequence"/>
</dbReference>
<proteinExistence type="inferred from homology"/>
<dbReference type="Pfam" id="PF00441">
    <property type="entry name" value="Acyl-CoA_dh_1"/>
    <property type="match status" value="1"/>
</dbReference>
<dbReference type="GO" id="GO:0003995">
    <property type="term" value="F:acyl-CoA dehydrogenase activity"/>
    <property type="evidence" value="ECO:0007669"/>
    <property type="project" value="TreeGrafter"/>
</dbReference>
<evidence type="ECO:0000259" key="6">
    <source>
        <dbReference type="Pfam" id="PF00441"/>
    </source>
</evidence>
<evidence type="ECO:0000313" key="9">
    <source>
        <dbReference type="Proteomes" id="UP000263377"/>
    </source>
</evidence>
<evidence type="ECO:0000256" key="3">
    <source>
        <dbReference type="ARBA" id="ARBA00022630"/>
    </source>
</evidence>
<dbReference type="Gene3D" id="1.20.140.10">
    <property type="entry name" value="Butyryl-CoA Dehydrogenase, subunit A, domain 3"/>
    <property type="match status" value="1"/>
</dbReference>
<dbReference type="InterPro" id="IPR006091">
    <property type="entry name" value="Acyl-CoA_Oxase/DH_mid-dom"/>
</dbReference>
<feature type="domain" description="Acyl-CoA dehydrogenase/oxidase C-terminal" evidence="6">
    <location>
        <begin position="239"/>
        <end position="376"/>
    </location>
</feature>
<sequence length="384" mass="40994">MTGPDGHLAALRARAREWGAGLRPLALEIDRDPEAIRQHLDLPAVRYLATMGIPAAYGNEPEKIDGQRHCGDSALERAVVMEELARADVGAMVASPGPFLAGVAVGLCADERQKEWFYGRMLREPLWTCFALTEPDRGSDAAALTTALTPAPGGALLSGEKRYVGNASRARLAVVFARTRPGPLGITAVLVDTDTPGFHAEPLDMLGLRGARISAVRLESVAVPEEHVLGRHLPASRRGVWSFVQIFNQLRPGVAAIAVGIARAAHDYVTAHRGPLRTAEQERLDAIGRRIDAVHRLVLDAAATVDARPADGHLASAAKLRAARLAEDVTLAACGFFGPGARLAHPLLDKLARDARAMEFLEGAANIHRLNLFQGLLTGKVGRA</sequence>
<protein>
    <submittedName>
        <fullName evidence="8">Acyl-CoA dehydrogenase</fullName>
    </submittedName>
</protein>
<dbReference type="GO" id="GO:0050660">
    <property type="term" value="F:flavin adenine dinucleotide binding"/>
    <property type="evidence" value="ECO:0007669"/>
    <property type="project" value="InterPro"/>
</dbReference>
<dbReference type="SUPFAM" id="SSF56645">
    <property type="entry name" value="Acyl-CoA dehydrogenase NM domain-like"/>
    <property type="match status" value="1"/>
</dbReference>
<keyword evidence="3 5" id="KW-0285">Flavoprotein</keyword>
<reference evidence="8 9" key="1">
    <citation type="submission" date="2018-08" db="EMBL/GenBank/DDBJ databases">
        <title>Diversity &amp; Physiological Properties of Lignin-Decomposing Actinobacteria from Soil.</title>
        <authorList>
            <person name="Roh S.G."/>
            <person name="Kim S.B."/>
        </authorList>
    </citation>
    <scope>NUCLEOTIDE SEQUENCE [LARGE SCALE GENOMIC DNA]</scope>
    <source>
        <strain evidence="8 9">MMS17-GH009</strain>
    </source>
</reference>
<dbReference type="Gene3D" id="2.40.110.10">
    <property type="entry name" value="Butyryl-CoA Dehydrogenase, subunit A, domain 2"/>
    <property type="match status" value="1"/>
</dbReference>
<evidence type="ECO:0000256" key="1">
    <source>
        <dbReference type="ARBA" id="ARBA00001974"/>
    </source>
</evidence>
<dbReference type="Pfam" id="PF02770">
    <property type="entry name" value="Acyl-CoA_dh_M"/>
    <property type="match status" value="1"/>
</dbReference>
<evidence type="ECO:0000256" key="2">
    <source>
        <dbReference type="ARBA" id="ARBA00009347"/>
    </source>
</evidence>
<gene>
    <name evidence="8" type="ORF">DR950_12815</name>
</gene>
<dbReference type="AlphaFoldDB" id="A0A372ZRM6"/>
<keyword evidence="4 5" id="KW-0274">FAD</keyword>
<evidence type="ECO:0000313" key="8">
    <source>
        <dbReference type="EMBL" id="RGD58549.1"/>
    </source>
</evidence>
<dbReference type="PANTHER" id="PTHR43884">
    <property type="entry name" value="ACYL-COA DEHYDROGENASE"/>
    <property type="match status" value="1"/>
</dbReference>
<feature type="domain" description="Acyl-CoA oxidase/dehydrogenase middle" evidence="7">
    <location>
        <begin position="129"/>
        <end position="221"/>
    </location>
</feature>
<evidence type="ECO:0000256" key="4">
    <source>
        <dbReference type="ARBA" id="ARBA00022827"/>
    </source>
</evidence>
<evidence type="ECO:0000259" key="7">
    <source>
        <dbReference type="Pfam" id="PF02770"/>
    </source>
</evidence>
<comment type="caution">
    <text evidence="8">The sequence shown here is derived from an EMBL/GenBank/DDBJ whole genome shotgun (WGS) entry which is preliminary data.</text>
</comment>
<dbReference type="InterPro" id="IPR009100">
    <property type="entry name" value="AcylCoA_DH/oxidase_NM_dom_sf"/>
</dbReference>
<dbReference type="EMBL" id="QVIG01000001">
    <property type="protein sequence ID" value="RGD58549.1"/>
    <property type="molecule type" value="Genomic_DNA"/>
</dbReference>
<dbReference type="InterPro" id="IPR009075">
    <property type="entry name" value="AcylCo_DH/oxidase_C"/>
</dbReference>
<dbReference type="RefSeq" id="WP_049658255.1">
    <property type="nucleotide sequence ID" value="NZ_QVIG01000001.1"/>
</dbReference>
<keyword evidence="5" id="KW-0560">Oxidoreductase</keyword>
<name>A0A372ZRM6_9ACTN</name>
<accession>A0A372ZRM6</accession>
<dbReference type="InterPro" id="IPR037069">
    <property type="entry name" value="AcylCoA_DH/ox_N_sf"/>
</dbReference>
<dbReference type="InterPro" id="IPR046373">
    <property type="entry name" value="Acyl-CoA_Oxase/DH_mid-dom_sf"/>
</dbReference>
<keyword evidence="9" id="KW-1185">Reference proteome</keyword>
<comment type="similarity">
    <text evidence="2 5">Belongs to the acyl-CoA dehydrogenase family.</text>
</comment>
<dbReference type="SUPFAM" id="SSF47203">
    <property type="entry name" value="Acyl-CoA dehydrogenase C-terminal domain-like"/>
    <property type="match status" value="1"/>
</dbReference>
<dbReference type="InterPro" id="IPR036250">
    <property type="entry name" value="AcylCo_DH-like_C"/>
</dbReference>
<dbReference type="PANTHER" id="PTHR43884:SF12">
    <property type="entry name" value="ISOVALERYL-COA DEHYDROGENASE, MITOCHONDRIAL-RELATED"/>
    <property type="match status" value="1"/>
</dbReference>
<evidence type="ECO:0000256" key="5">
    <source>
        <dbReference type="RuleBase" id="RU362125"/>
    </source>
</evidence>
<dbReference type="Gene3D" id="1.10.540.10">
    <property type="entry name" value="Acyl-CoA dehydrogenase/oxidase, N-terminal domain"/>
    <property type="match status" value="1"/>
</dbReference>
<organism evidence="8 9">
    <name type="scientific">Kitasatospora xanthocidica</name>
    <dbReference type="NCBI Taxonomy" id="83382"/>
    <lineage>
        <taxon>Bacteria</taxon>
        <taxon>Bacillati</taxon>
        <taxon>Actinomycetota</taxon>
        <taxon>Actinomycetes</taxon>
        <taxon>Kitasatosporales</taxon>
        <taxon>Streptomycetaceae</taxon>
        <taxon>Kitasatospora</taxon>
    </lineage>
</organism>